<dbReference type="Proteomes" id="UP000007463">
    <property type="component" value="Chromosome"/>
</dbReference>
<dbReference type="Gene3D" id="3.30.565.10">
    <property type="entry name" value="Histidine kinase-like ATPase, C-terminal domain"/>
    <property type="match status" value="1"/>
</dbReference>
<dbReference type="GO" id="GO:0000155">
    <property type="term" value="F:phosphorelay sensor kinase activity"/>
    <property type="evidence" value="ECO:0007669"/>
    <property type="project" value="InterPro"/>
</dbReference>
<proteinExistence type="predicted"/>
<dbReference type="EMBL" id="CP002542">
    <property type="protein sequence ID" value="AEA43075.1"/>
    <property type="molecule type" value="Genomic_DNA"/>
</dbReference>
<dbReference type="eggNOG" id="COG3292">
    <property type="taxonomic scope" value="Bacteria"/>
</dbReference>
<dbReference type="InterPro" id="IPR011123">
    <property type="entry name" value="Y_Y_Y"/>
</dbReference>
<dbReference type="PANTHER" id="PTHR34220">
    <property type="entry name" value="SENSOR HISTIDINE KINASE YPDA"/>
    <property type="match status" value="1"/>
</dbReference>
<dbReference type="Pfam" id="PF07495">
    <property type="entry name" value="Y_Y_Y"/>
    <property type="match status" value="1"/>
</dbReference>
<dbReference type="InterPro" id="IPR015943">
    <property type="entry name" value="WD40/YVTN_repeat-like_dom_sf"/>
</dbReference>
<dbReference type="Gene3D" id="2.130.10.10">
    <property type="entry name" value="YVTN repeat-like/Quinoprotein amine dehydrogenase"/>
    <property type="match status" value="3"/>
</dbReference>
<feature type="signal peptide" evidence="2">
    <location>
        <begin position="1"/>
        <end position="18"/>
    </location>
</feature>
<organism evidence="5 6">
    <name type="scientific">Fluviicola taffensis (strain DSM 16823 / NCIMB 13979 / RW262)</name>
    <dbReference type="NCBI Taxonomy" id="755732"/>
    <lineage>
        <taxon>Bacteria</taxon>
        <taxon>Pseudomonadati</taxon>
        <taxon>Bacteroidota</taxon>
        <taxon>Flavobacteriia</taxon>
        <taxon>Flavobacteriales</taxon>
        <taxon>Crocinitomicaceae</taxon>
        <taxon>Fluviicola</taxon>
    </lineage>
</organism>
<keyword evidence="6" id="KW-1185">Reference proteome</keyword>
<dbReference type="PROSITE" id="PS51257">
    <property type="entry name" value="PROKAR_LIPOPROTEIN"/>
    <property type="match status" value="1"/>
</dbReference>
<keyword evidence="1" id="KW-0812">Transmembrane</keyword>
<dbReference type="OrthoDB" id="9809670at2"/>
<dbReference type="InterPro" id="IPR011110">
    <property type="entry name" value="Reg_prop"/>
</dbReference>
<dbReference type="eggNOG" id="COG2972">
    <property type="taxonomic scope" value="Bacteria"/>
</dbReference>
<evidence type="ECO:0000256" key="1">
    <source>
        <dbReference type="SAM" id="Phobius"/>
    </source>
</evidence>
<reference evidence="6" key="2">
    <citation type="submission" date="2011-02" db="EMBL/GenBank/DDBJ databases">
        <title>The complete genome of Fluviicola taffensis DSM 16823.</title>
        <authorList>
            <consortium name="US DOE Joint Genome Institute (JGI-PGF)"/>
            <person name="Lucas S."/>
            <person name="Copeland A."/>
            <person name="Lapidus A."/>
            <person name="Bruce D."/>
            <person name="Goodwin L."/>
            <person name="Pitluck S."/>
            <person name="Kyrpides N."/>
            <person name="Mavromatis K."/>
            <person name="Ivanova N."/>
            <person name="Mikhailova N."/>
            <person name="Pagani I."/>
            <person name="Chertkov O."/>
            <person name="Detter J.C."/>
            <person name="Han C."/>
            <person name="Tapia R."/>
            <person name="Land M."/>
            <person name="Hauser L."/>
            <person name="Markowitz V."/>
            <person name="Cheng J.-F."/>
            <person name="Hugenholtz P."/>
            <person name="Woyke T."/>
            <person name="Wu D."/>
            <person name="Tindall B."/>
            <person name="Pomrenke H.G."/>
            <person name="Brambilla E."/>
            <person name="Klenk H.-P."/>
            <person name="Eisen J.A."/>
        </authorList>
    </citation>
    <scope>NUCLEOTIDE SEQUENCE [LARGE SCALE GENOMIC DNA]</scope>
    <source>
        <strain evidence="6">DSM 16823 / RW262 / RW262</strain>
    </source>
</reference>
<dbReference type="InterPro" id="IPR010559">
    <property type="entry name" value="Sig_transdc_His_kin_internal"/>
</dbReference>
<gene>
    <name evidence="5" type="ordered locus">Fluta_1077</name>
</gene>
<protein>
    <submittedName>
        <fullName evidence="5">Signal transduction histidine kinase, LytS</fullName>
    </submittedName>
</protein>
<name>F2I9S9_FLUTR</name>
<evidence type="ECO:0000256" key="2">
    <source>
        <dbReference type="SAM" id="SignalP"/>
    </source>
</evidence>
<accession>F2I9S9</accession>
<dbReference type="KEGG" id="fte:Fluta_1077"/>
<evidence type="ECO:0000313" key="6">
    <source>
        <dbReference type="Proteomes" id="UP000007463"/>
    </source>
</evidence>
<evidence type="ECO:0000259" key="3">
    <source>
        <dbReference type="Pfam" id="PF06580"/>
    </source>
</evidence>
<dbReference type="AlphaFoldDB" id="F2I9S9"/>
<keyword evidence="5" id="KW-0808">Transferase</keyword>
<dbReference type="STRING" id="755732.Fluta_1077"/>
<sequence length="972" mass="110956" precursor="true">MKGIISIIFSAIASCIMAQDYSFITYSNSQGLPQSQVQCITQDEEGYLWVGTLGGLAKFNGKTFTTFPLEKGLFNNRISCLQTIQKTIWVGHEGGITEIKNNQAKTYSLGEQDKTVSVTDFSFYQGKIVVSTEGSGLYIISNNHISKITLRNEDASTCRDLEIINNKLYIGTRDGLYFTEDLTNFNRVDAFKNRSISGIARTNNHVYIATFFKGLFKTDFSLQKFDSIPVQSEDLYISAINSDKSNQLWLLSAEGVIRISPNNKQLVLTEAKGLPVNTLNCSFQDKEGNVWFGSDGKGLIRFANQNLQIYSTKTGMPSDLILCGQKIHSNNYLFGSYDKGAFKMNLNGLCEKVPIPATTIWDIEYINGIAWFATDIGVFRWDFKTAPTTYNFYNYSNPFRVIKRFKNKLIVAGEQNIGYIENNVLHKYPNFKFNINQNGNIRDIAFYFSNILVATSKGLYELNLAKNKQTLLKNFKASISSIEIDADNRIWIGTENGLVIFDGINYTTVSYSAKSGARFINFIHRVEKNMYVGTNDGLYVFESSENTQNLVKHIGTNNGLINLESNINSSMFDDDNFWFGTSDGLAKINLHSDRANFTDFPPKLNIARVLVNYREINPSELFQGLNLYYSKNNLIIDLDGISMEDPESVTFQYWLEGESDKWSPPTLNPTIILSNLDAGDYILRIRAISGTKKISNLLSFNITITPPFWRTWWFYLIVFVAIAFGIRYYFRLQIKQERDRNYKINLENRSRLLTLEQQSLNASMNRHFIFNSLNSIQYFINTQDKISANRYLTSFAKLIRKNLDSAAEGDNVVTLHQELERLELYLSLEAMRFKDRFTYRIDNQDIDLEQVSVPAMLLQPFVENSIIHGILPDETKPGEILITIKAIGNQLEICIDDNGIGIDFSMKKKAQFKGDHKSQGMEITSKRIDLIREIWNKDYELIGPFQMMNSDRSIKGTRVLIKIPYENLEMND</sequence>
<feature type="domain" description="Two component regulator three Y" evidence="4">
    <location>
        <begin position="644"/>
        <end position="704"/>
    </location>
</feature>
<keyword evidence="5" id="KW-0418">Kinase</keyword>
<dbReference type="Gene3D" id="2.60.40.10">
    <property type="entry name" value="Immunoglobulins"/>
    <property type="match status" value="1"/>
</dbReference>
<dbReference type="InterPro" id="IPR050640">
    <property type="entry name" value="Bact_2-comp_sensor_kinase"/>
</dbReference>
<reference evidence="5 6" key="1">
    <citation type="journal article" date="2011" name="Stand. Genomic Sci.">
        <title>Complete genome sequence of the gliding freshwater bacterium Fluviicola taffensis type strain (RW262).</title>
        <authorList>
            <person name="Woyke T."/>
            <person name="Chertkov O."/>
            <person name="Lapidus A."/>
            <person name="Nolan M."/>
            <person name="Lucas S."/>
            <person name="Del Rio T.G."/>
            <person name="Tice H."/>
            <person name="Cheng J.F."/>
            <person name="Tapia R."/>
            <person name="Han C."/>
            <person name="Goodwin L."/>
            <person name="Pitluck S."/>
            <person name="Liolios K."/>
            <person name="Pagani I."/>
            <person name="Ivanova N."/>
            <person name="Huntemann M."/>
            <person name="Mavromatis K."/>
            <person name="Mikhailova N."/>
            <person name="Pati A."/>
            <person name="Chen A."/>
            <person name="Palaniappan K."/>
            <person name="Land M."/>
            <person name="Hauser L."/>
            <person name="Brambilla E.M."/>
            <person name="Rohde M."/>
            <person name="Mwirichia R."/>
            <person name="Sikorski J."/>
            <person name="Tindall B.J."/>
            <person name="Goker M."/>
            <person name="Bristow J."/>
            <person name="Eisen J.A."/>
            <person name="Markowitz V."/>
            <person name="Hugenholtz P."/>
            <person name="Klenk H.P."/>
            <person name="Kyrpides N.C."/>
        </authorList>
    </citation>
    <scope>NUCLEOTIDE SEQUENCE [LARGE SCALE GENOMIC DNA]</scope>
    <source>
        <strain evidence="6">DSM 16823 / RW262 / RW262</strain>
    </source>
</reference>
<evidence type="ECO:0000313" key="5">
    <source>
        <dbReference type="EMBL" id="AEA43075.1"/>
    </source>
</evidence>
<dbReference type="PANTHER" id="PTHR34220:SF7">
    <property type="entry name" value="SENSOR HISTIDINE KINASE YPDA"/>
    <property type="match status" value="1"/>
</dbReference>
<keyword evidence="1" id="KW-1133">Transmembrane helix</keyword>
<dbReference type="GO" id="GO:0016020">
    <property type="term" value="C:membrane"/>
    <property type="evidence" value="ECO:0007669"/>
    <property type="project" value="InterPro"/>
</dbReference>
<dbReference type="InterPro" id="IPR036890">
    <property type="entry name" value="HATPase_C_sf"/>
</dbReference>
<feature type="transmembrane region" description="Helical" evidence="1">
    <location>
        <begin position="712"/>
        <end position="730"/>
    </location>
</feature>
<dbReference type="HOGENOM" id="CLU_000445_28_2_10"/>
<keyword evidence="1" id="KW-0472">Membrane</keyword>
<dbReference type="RefSeq" id="WP_013685847.1">
    <property type="nucleotide sequence ID" value="NC_015321.1"/>
</dbReference>
<dbReference type="SUPFAM" id="SSF55874">
    <property type="entry name" value="ATPase domain of HSP90 chaperone/DNA topoisomerase II/histidine kinase"/>
    <property type="match status" value="1"/>
</dbReference>
<dbReference type="SUPFAM" id="SSF63829">
    <property type="entry name" value="Calcium-dependent phosphotriesterase"/>
    <property type="match status" value="2"/>
</dbReference>
<feature type="chain" id="PRO_5003283218" evidence="2">
    <location>
        <begin position="19"/>
        <end position="972"/>
    </location>
</feature>
<evidence type="ECO:0000259" key="4">
    <source>
        <dbReference type="Pfam" id="PF07495"/>
    </source>
</evidence>
<dbReference type="Pfam" id="PF07494">
    <property type="entry name" value="Reg_prop"/>
    <property type="match status" value="3"/>
</dbReference>
<dbReference type="Pfam" id="PF06580">
    <property type="entry name" value="His_kinase"/>
    <property type="match status" value="1"/>
</dbReference>
<dbReference type="InterPro" id="IPR013783">
    <property type="entry name" value="Ig-like_fold"/>
</dbReference>
<keyword evidence="2" id="KW-0732">Signal</keyword>
<feature type="domain" description="Signal transduction histidine kinase internal region" evidence="3">
    <location>
        <begin position="756"/>
        <end position="837"/>
    </location>
</feature>